<evidence type="ECO:0000313" key="5">
    <source>
        <dbReference type="Proteomes" id="UP000223968"/>
    </source>
</evidence>
<sequence length="339" mass="36521">MASSSEQTPPSIFNVALVQMSPKPLDPDCNYNIAVAHIRDAASKGASLALLPEYHLTGWEPEAPEFASLASTAWEYVHKYQDVAKEAHINIVPGTIVTTDPNVTTAGTTGGSHDPTTSQGDGTPPRLFNVAPFVSHAGELLGVYTKVNLWLPERPYLTAHPPIVSPPRTSGIQTRPATREPHEASRSRHTVISTPLGPVGLLTCWDLAFPEAFRALIKQGARLIIIPSYWMNVDIPAEAARYSEDTESIFLKATLVARAFENTCAIAFCNVGGDAGKGFIGLSQVALPLKGVAEGDFRGPEVGMRIVEVDMRVVDVAERAYGIRADMGSEGWHYGDGYT</sequence>
<dbReference type="InterPro" id="IPR036526">
    <property type="entry name" value="C-N_Hydrolase_sf"/>
</dbReference>
<dbReference type="PROSITE" id="PS50263">
    <property type="entry name" value="CN_HYDROLASE"/>
    <property type="match status" value="1"/>
</dbReference>
<dbReference type="CDD" id="cd07197">
    <property type="entry name" value="nitrilase"/>
    <property type="match status" value="1"/>
</dbReference>
<dbReference type="Proteomes" id="UP000223968">
    <property type="component" value="Unassembled WGS sequence"/>
</dbReference>
<dbReference type="PANTHER" id="PTHR43674">
    <property type="entry name" value="NITRILASE C965.09-RELATED"/>
    <property type="match status" value="1"/>
</dbReference>
<protein>
    <recommendedName>
        <fullName evidence="3">CN hydrolase domain-containing protein</fullName>
    </recommendedName>
</protein>
<dbReference type="Pfam" id="PF00795">
    <property type="entry name" value="CN_hydrolase"/>
    <property type="match status" value="1"/>
</dbReference>
<reference evidence="4 5" key="1">
    <citation type="submission" date="2017-10" db="EMBL/GenBank/DDBJ databases">
        <title>Comparative genomics in systemic dimorphic fungi from Ajellomycetaceae.</title>
        <authorList>
            <person name="Munoz J.F."/>
            <person name="Mcewen J.G."/>
            <person name="Clay O.K."/>
            <person name="Cuomo C.A."/>
        </authorList>
    </citation>
    <scope>NUCLEOTIDE SEQUENCE [LARGE SCALE GENOMIC DNA]</scope>
    <source>
        <strain evidence="4 5">UAMH5409</strain>
    </source>
</reference>
<feature type="compositionally biased region" description="Basic and acidic residues" evidence="2">
    <location>
        <begin position="177"/>
        <end position="186"/>
    </location>
</feature>
<evidence type="ECO:0000313" key="4">
    <source>
        <dbReference type="EMBL" id="PGG95479.1"/>
    </source>
</evidence>
<feature type="domain" description="CN hydrolase" evidence="3">
    <location>
        <begin position="13"/>
        <end position="311"/>
    </location>
</feature>
<gene>
    <name evidence="4" type="ORF">AJ79_10031</name>
</gene>
<evidence type="ECO:0000259" key="3">
    <source>
        <dbReference type="PROSITE" id="PS50263"/>
    </source>
</evidence>
<dbReference type="EMBL" id="PDNB01000341">
    <property type="protein sequence ID" value="PGG95479.1"/>
    <property type="molecule type" value="Genomic_DNA"/>
</dbReference>
<organism evidence="4 5">
    <name type="scientific">Helicocarpus griseus UAMH5409</name>
    <dbReference type="NCBI Taxonomy" id="1447875"/>
    <lineage>
        <taxon>Eukaryota</taxon>
        <taxon>Fungi</taxon>
        <taxon>Dikarya</taxon>
        <taxon>Ascomycota</taxon>
        <taxon>Pezizomycotina</taxon>
        <taxon>Eurotiomycetes</taxon>
        <taxon>Eurotiomycetidae</taxon>
        <taxon>Onygenales</taxon>
        <taxon>Ajellomycetaceae</taxon>
        <taxon>Helicocarpus</taxon>
    </lineage>
</organism>
<dbReference type="PANTHER" id="PTHR43674:SF16">
    <property type="entry name" value="CARBON-NITROGEN FAMILY, PUTATIVE (AFU_ORTHOLOGUE AFUA_5G02350)-RELATED"/>
    <property type="match status" value="1"/>
</dbReference>
<dbReference type="InterPro" id="IPR003010">
    <property type="entry name" value="C-N_Hydrolase"/>
</dbReference>
<keyword evidence="1" id="KW-0378">Hydrolase</keyword>
<name>A0A2B7WFY7_9EURO</name>
<feature type="region of interest" description="Disordered" evidence="2">
    <location>
        <begin position="162"/>
        <end position="189"/>
    </location>
</feature>
<dbReference type="Gene3D" id="3.60.110.10">
    <property type="entry name" value="Carbon-nitrogen hydrolase"/>
    <property type="match status" value="1"/>
</dbReference>
<dbReference type="STRING" id="1447875.A0A2B7WFY7"/>
<evidence type="ECO:0000256" key="1">
    <source>
        <dbReference type="ARBA" id="ARBA00022801"/>
    </source>
</evidence>
<dbReference type="GO" id="GO:0016811">
    <property type="term" value="F:hydrolase activity, acting on carbon-nitrogen (but not peptide) bonds, in linear amides"/>
    <property type="evidence" value="ECO:0007669"/>
    <property type="project" value="TreeGrafter"/>
</dbReference>
<dbReference type="AlphaFoldDB" id="A0A2B7WFY7"/>
<keyword evidence="5" id="KW-1185">Reference proteome</keyword>
<proteinExistence type="predicted"/>
<evidence type="ECO:0000256" key="2">
    <source>
        <dbReference type="SAM" id="MobiDB-lite"/>
    </source>
</evidence>
<feature type="region of interest" description="Disordered" evidence="2">
    <location>
        <begin position="100"/>
        <end position="124"/>
    </location>
</feature>
<dbReference type="OrthoDB" id="412018at2759"/>
<comment type="caution">
    <text evidence="4">The sequence shown here is derived from an EMBL/GenBank/DDBJ whole genome shotgun (WGS) entry which is preliminary data.</text>
</comment>
<feature type="compositionally biased region" description="Polar residues" evidence="2">
    <location>
        <begin position="167"/>
        <end position="176"/>
    </location>
</feature>
<dbReference type="InterPro" id="IPR050345">
    <property type="entry name" value="Aliph_Amidase/BUP"/>
</dbReference>
<dbReference type="SUPFAM" id="SSF56317">
    <property type="entry name" value="Carbon-nitrogen hydrolase"/>
    <property type="match status" value="1"/>
</dbReference>
<accession>A0A2B7WFY7</accession>